<dbReference type="CDD" id="cd07043">
    <property type="entry name" value="STAS_anti-anti-sigma_factors"/>
    <property type="match status" value="1"/>
</dbReference>
<feature type="domain" description="STAS" evidence="1">
    <location>
        <begin position="11"/>
        <end position="122"/>
    </location>
</feature>
<comment type="caution">
    <text evidence="3">The sequence shown here is derived from an EMBL/GenBank/DDBJ whole genome shotgun (WGS) entry which is preliminary data.</text>
</comment>
<organism evidence="3 4">
    <name type="scientific">Mycobacterium kiyosense</name>
    <dbReference type="NCBI Taxonomy" id="2871094"/>
    <lineage>
        <taxon>Bacteria</taxon>
        <taxon>Bacillati</taxon>
        <taxon>Actinomycetota</taxon>
        <taxon>Actinomycetes</taxon>
        <taxon>Mycobacteriales</taxon>
        <taxon>Mycobacteriaceae</taxon>
        <taxon>Mycobacterium</taxon>
    </lineage>
</organism>
<dbReference type="SUPFAM" id="SSF52091">
    <property type="entry name" value="SpoIIaa-like"/>
    <property type="match status" value="1"/>
</dbReference>
<dbReference type="InterPro" id="IPR036890">
    <property type="entry name" value="HATPase_C_sf"/>
</dbReference>
<dbReference type="EMBL" id="BRXE01000016">
    <property type="protein sequence ID" value="GLB82782.1"/>
    <property type="molecule type" value="Genomic_DNA"/>
</dbReference>
<accession>A0A9P3Q696</accession>
<dbReference type="InterPro" id="IPR036513">
    <property type="entry name" value="STAS_dom_sf"/>
</dbReference>
<proteinExistence type="predicted"/>
<dbReference type="PANTHER" id="PTHR35526:SF3">
    <property type="entry name" value="ANTI-SIGMA-F FACTOR RSBW"/>
    <property type="match status" value="1"/>
</dbReference>
<dbReference type="Proteomes" id="UP001165663">
    <property type="component" value="Unassembled WGS sequence"/>
</dbReference>
<dbReference type="InterPro" id="IPR002645">
    <property type="entry name" value="STAS_dom"/>
</dbReference>
<dbReference type="InterPro" id="IPR050267">
    <property type="entry name" value="Anti-sigma-factor_SerPK"/>
</dbReference>
<dbReference type="EMBL" id="BRZI01000009">
    <property type="protein sequence ID" value="GLD29874.1"/>
    <property type="molecule type" value="Genomic_DNA"/>
</dbReference>
<dbReference type="PROSITE" id="PS50801">
    <property type="entry name" value="STAS"/>
    <property type="match status" value="1"/>
</dbReference>
<keyword evidence="4" id="KW-1185">Reference proteome</keyword>
<evidence type="ECO:0000313" key="2">
    <source>
        <dbReference type="EMBL" id="GLB82782.1"/>
    </source>
</evidence>
<name>A0A9P3Q696_9MYCO</name>
<dbReference type="Proteomes" id="UP001064782">
    <property type="component" value="Unassembled WGS sequence"/>
</dbReference>
<dbReference type="GeneID" id="83627980"/>
<reference evidence="3" key="1">
    <citation type="submission" date="2022-08" db="EMBL/GenBank/DDBJ databases">
        <title>Mycobacterium kiyosense sp. nov., scotochromogenic slow-glowing species isolated from respiratory specimens.</title>
        <authorList>
            <person name="Fukano H."/>
            <person name="Kazumi Y."/>
            <person name="Sakagami N."/>
            <person name="Ato M."/>
            <person name="Mitarai S."/>
            <person name="Hoshino Y."/>
        </authorList>
    </citation>
    <scope>NUCLEOTIDE SEQUENCE</scope>
    <source>
        <strain evidence="3">1413</strain>
        <strain evidence="2">SRL2020-028</strain>
    </source>
</reference>
<dbReference type="Gene3D" id="3.30.565.10">
    <property type="entry name" value="Histidine kinase-like ATPase, C-terminal domain"/>
    <property type="match status" value="1"/>
</dbReference>
<sequence length="255" mass="26975">MSAVAKSSGSLALQARTEQGVVLLAAEGVLDANNAAALRDSVTKATLDVPTAVVVDVNALQVPDESTWSAAFVSARWQLNSRPDVPIVLVSGNRAARDAITRSGAARFMPVYPTDKGALKAVTRLGRRKLQHAQAKLPANLSSLRESRQLVREWLTNWSKPGLIPVALVVVNVFVENVLEHTGSEPVMRIECDGQTATIAVSDTSTAPALRLASPPKGIDVSGLAIVDALCRAWDSTPTSSGKTVWAIIGPENQL</sequence>
<evidence type="ECO:0000259" key="1">
    <source>
        <dbReference type="PROSITE" id="PS50801"/>
    </source>
</evidence>
<gene>
    <name evidence="3" type="ORF">Mkiyose1413_17570</name>
    <name evidence="2" type="ORF">SRL2020028_20380</name>
</gene>
<dbReference type="Gene3D" id="3.30.750.24">
    <property type="entry name" value="STAS domain"/>
    <property type="match status" value="1"/>
</dbReference>
<dbReference type="AlphaFoldDB" id="A0A9P3Q696"/>
<dbReference type="RefSeq" id="WP_236977876.1">
    <property type="nucleotide sequence ID" value="NZ_BRXE01000016.1"/>
</dbReference>
<dbReference type="Pfam" id="PF01740">
    <property type="entry name" value="STAS"/>
    <property type="match status" value="1"/>
</dbReference>
<protein>
    <submittedName>
        <fullName evidence="3">STAS domain-containing protein</fullName>
    </submittedName>
</protein>
<evidence type="ECO:0000313" key="4">
    <source>
        <dbReference type="Proteomes" id="UP001064782"/>
    </source>
</evidence>
<dbReference type="PANTHER" id="PTHR35526">
    <property type="entry name" value="ANTI-SIGMA-F FACTOR RSBW-RELATED"/>
    <property type="match status" value="1"/>
</dbReference>
<evidence type="ECO:0000313" key="3">
    <source>
        <dbReference type="EMBL" id="GLD29874.1"/>
    </source>
</evidence>
<dbReference type="CDD" id="cd16936">
    <property type="entry name" value="HATPase_RsbW-like"/>
    <property type="match status" value="1"/>
</dbReference>